<comment type="caution">
    <text evidence="1">The sequence shown here is derived from an EMBL/GenBank/DDBJ whole genome shotgun (WGS) entry which is preliminary data.</text>
</comment>
<name>A0A9N8WD21_9GLOM</name>
<proteinExistence type="predicted"/>
<accession>A0A9N8WD21</accession>
<evidence type="ECO:0000313" key="1">
    <source>
        <dbReference type="EMBL" id="CAG8482440.1"/>
    </source>
</evidence>
<reference evidence="1" key="1">
    <citation type="submission" date="2021-06" db="EMBL/GenBank/DDBJ databases">
        <authorList>
            <person name="Kallberg Y."/>
            <person name="Tangrot J."/>
            <person name="Rosling A."/>
        </authorList>
    </citation>
    <scope>NUCLEOTIDE SEQUENCE</scope>
    <source>
        <strain evidence="1">MA453B</strain>
    </source>
</reference>
<organism evidence="1 2">
    <name type="scientific">Dentiscutata erythropus</name>
    <dbReference type="NCBI Taxonomy" id="1348616"/>
    <lineage>
        <taxon>Eukaryota</taxon>
        <taxon>Fungi</taxon>
        <taxon>Fungi incertae sedis</taxon>
        <taxon>Mucoromycota</taxon>
        <taxon>Glomeromycotina</taxon>
        <taxon>Glomeromycetes</taxon>
        <taxon>Diversisporales</taxon>
        <taxon>Gigasporaceae</taxon>
        <taxon>Dentiscutata</taxon>
    </lineage>
</organism>
<dbReference type="Proteomes" id="UP000789405">
    <property type="component" value="Unassembled WGS sequence"/>
</dbReference>
<sequence length="54" mass="6257">MDKTPLSFDLPNNITIDNCSANTVSIWTFNVSWQVFFAKVFVPTNSWMNKNKML</sequence>
<dbReference type="AlphaFoldDB" id="A0A9N8WD21"/>
<keyword evidence="2" id="KW-1185">Reference proteome</keyword>
<protein>
    <submittedName>
        <fullName evidence="1">15003_t:CDS:1</fullName>
    </submittedName>
</protein>
<evidence type="ECO:0000313" key="2">
    <source>
        <dbReference type="Proteomes" id="UP000789405"/>
    </source>
</evidence>
<dbReference type="EMBL" id="CAJVPY010000595">
    <property type="protein sequence ID" value="CAG8482440.1"/>
    <property type="molecule type" value="Genomic_DNA"/>
</dbReference>
<gene>
    <name evidence="1" type="ORF">DERYTH_LOCUS1996</name>
</gene>